<accession>A0ABQ0JXH5</accession>
<reference evidence="2" key="1">
    <citation type="journal article" date="2015" name="Genome Announc.">
        <title>Draft Genome Sequence of an Anaerobic Ammonium-Oxidizing Bacterium, "Candidatus Brocadia sinica".</title>
        <authorList>
            <person name="Oshiki M."/>
            <person name="Shinyako-Hata K."/>
            <person name="Satoh H."/>
            <person name="Okabe S."/>
        </authorList>
    </citation>
    <scope>NUCLEOTIDE SEQUENCE [LARGE SCALE GENOMIC DNA]</scope>
    <source>
        <strain evidence="2">JPN1</strain>
    </source>
</reference>
<evidence type="ECO:0000313" key="1">
    <source>
        <dbReference type="EMBL" id="GAN33373.1"/>
    </source>
</evidence>
<name>A0ABQ0JXH5_9BACT</name>
<comment type="caution">
    <text evidence="1">The sequence shown here is derived from an EMBL/GenBank/DDBJ whole genome shotgun (WGS) entry which is preliminary data.</text>
</comment>
<gene>
    <name evidence="1" type="ORF">BROSI_A1893</name>
</gene>
<evidence type="ECO:0000313" key="2">
    <source>
        <dbReference type="Proteomes" id="UP000032309"/>
    </source>
</evidence>
<keyword evidence="2" id="KW-1185">Reference proteome</keyword>
<protein>
    <submittedName>
        <fullName evidence="1">Uncharacterized protein</fullName>
    </submittedName>
</protein>
<dbReference type="EMBL" id="BAFN01000001">
    <property type="protein sequence ID" value="GAN33373.1"/>
    <property type="molecule type" value="Genomic_DNA"/>
</dbReference>
<organism evidence="1 2">
    <name type="scientific">Candidatus Brocadia sinica JPN1</name>
    <dbReference type="NCBI Taxonomy" id="1197129"/>
    <lineage>
        <taxon>Bacteria</taxon>
        <taxon>Pseudomonadati</taxon>
        <taxon>Planctomycetota</taxon>
        <taxon>Candidatus Brocadiia</taxon>
        <taxon>Candidatus Brocadiales</taxon>
        <taxon>Candidatus Brocadiaceae</taxon>
        <taxon>Candidatus Brocadia</taxon>
    </lineage>
</organism>
<proteinExistence type="predicted"/>
<sequence length="343" mass="40471">MPYQVDLRKNALFGDDKPKCWFGMPLLKSLQNPQTDSDIEFKVEKFQEFKRVIILNCIDYLYGHSLLKLLNAESYIKNNPEFGLIIIVPIFLRWLVPQGVAEAWTVNIPLSKAQNHYPLLDQLIQKESERFVEIYVSRAHSHPKDFNITNFTGIDKHDFKRVDFRITFIWREDRPWWSHDFSLRVARKLNCMKPLLYWQNYKICKLFSFLRNKIQNAKFTIAGLGTSTKFPKWIDDLRINQFNEDLEREACRTYAESRLVIGVHGSNMLLPSAHAGMTLDLMPYGRWNTFAQDVLYQECDNRLSSYSYRYLPLNINTSLLAYIASLQINGFSYFKKQMMCELL</sequence>
<dbReference type="Proteomes" id="UP000032309">
    <property type="component" value="Unassembled WGS sequence"/>
</dbReference>